<evidence type="ECO:0000313" key="8">
    <source>
        <dbReference type="Proteomes" id="UP000808146"/>
    </source>
</evidence>
<dbReference type="InterPro" id="IPR037682">
    <property type="entry name" value="TonB_C"/>
</dbReference>
<feature type="region of interest" description="Disordered" evidence="5">
    <location>
        <begin position="48"/>
        <end position="97"/>
    </location>
</feature>
<reference evidence="7" key="1">
    <citation type="submission" date="2020-10" db="EMBL/GenBank/DDBJ databases">
        <title>Connecting structure to function with the recovery of over 1000 high-quality activated sludge metagenome-assembled genomes encoding full-length rRNA genes using long-read sequencing.</title>
        <authorList>
            <person name="Singleton C.M."/>
            <person name="Petriglieri F."/>
            <person name="Kristensen J.M."/>
            <person name="Kirkegaard R.H."/>
            <person name="Michaelsen T.Y."/>
            <person name="Andersen M.H."/>
            <person name="Karst S.M."/>
            <person name="Dueholm M.S."/>
            <person name="Nielsen P.H."/>
            <person name="Albertsen M."/>
        </authorList>
    </citation>
    <scope>NUCLEOTIDE SEQUENCE</scope>
    <source>
        <strain evidence="7">OdNE_18-Q3-R46-58_BAT3C.305</strain>
    </source>
</reference>
<evidence type="ECO:0000256" key="3">
    <source>
        <dbReference type="ARBA" id="ARBA00022989"/>
    </source>
</evidence>
<evidence type="ECO:0000259" key="6">
    <source>
        <dbReference type="PROSITE" id="PS52015"/>
    </source>
</evidence>
<gene>
    <name evidence="7" type="ORF">IPN75_02430</name>
</gene>
<evidence type="ECO:0000256" key="1">
    <source>
        <dbReference type="ARBA" id="ARBA00004167"/>
    </source>
</evidence>
<dbReference type="EMBL" id="JADKBR010000001">
    <property type="protein sequence ID" value="MBK8889306.1"/>
    <property type="molecule type" value="Genomic_DNA"/>
</dbReference>
<dbReference type="GO" id="GO:0055085">
    <property type="term" value="P:transmembrane transport"/>
    <property type="evidence" value="ECO:0007669"/>
    <property type="project" value="InterPro"/>
</dbReference>
<comment type="caution">
    <text evidence="7">The sequence shown here is derived from an EMBL/GenBank/DDBJ whole genome shotgun (WGS) entry which is preliminary data.</text>
</comment>
<evidence type="ECO:0000256" key="2">
    <source>
        <dbReference type="ARBA" id="ARBA00022692"/>
    </source>
</evidence>
<dbReference type="Gene3D" id="3.30.1150.10">
    <property type="match status" value="1"/>
</dbReference>
<evidence type="ECO:0000256" key="4">
    <source>
        <dbReference type="ARBA" id="ARBA00023136"/>
    </source>
</evidence>
<keyword evidence="3" id="KW-1133">Transmembrane helix</keyword>
<comment type="subcellular location">
    <subcellularLocation>
        <location evidence="1">Membrane</location>
        <topology evidence="1">Single-pass membrane protein</topology>
    </subcellularLocation>
</comment>
<dbReference type="NCBIfam" id="TIGR01352">
    <property type="entry name" value="tonB_Cterm"/>
    <property type="match status" value="1"/>
</dbReference>
<dbReference type="PROSITE" id="PS52015">
    <property type="entry name" value="TONB_CTD"/>
    <property type="match status" value="1"/>
</dbReference>
<organism evidence="7 8">
    <name type="scientific">Candidatus Dechloromonas phosphorivorans</name>
    <dbReference type="NCBI Taxonomy" id="2899244"/>
    <lineage>
        <taxon>Bacteria</taxon>
        <taxon>Pseudomonadati</taxon>
        <taxon>Pseudomonadota</taxon>
        <taxon>Betaproteobacteria</taxon>
        <taxon>Rhodocyclales</taxon>
        <taxon>Azonexaceae</taxon>
        <taxon>Dechloromonas</taxon>
    </lineage>
</organism>
<protein>
    <submittedName>
        <fullName evidence="7">TonB family protein</fullName>
    </submittedName>
</protein>
<dbReference type="Pfam" id="PF03544">
    <property type="entry name" value="TonB_C"/>
    <property type="match status" value="1"/>
</dbReference>
<dbReference type="InterPro" id="IPR006260">
    <property type="entry name" value="TonB/TolA_C"/>
</dbReference>
<evidence type="ECO:0000313" key="7">
    <source>
        <dbReference type="EMBL" id="MBK8889306.1"/>
    </source>
</evidence>
<keyword evidence="4" id="KW-0472">Membrane</keyword>
<feature type="domain" description="TonB C-terminal" evidence="6">
    <location>
        <begin position="134"/>
        <end position="226"/>
    </location>
</feature>
<accession>A0A9D7LKH4</accession>
<feature type="compositionally biased region" description="Polar residues" evidence="5">
    <location>
        <begin position="87"/>
        <end position="97"/>
    </location>
</feature>
<keyword evidence="2" id="KW-0812">Transmembrane</keyword>
<dbReference type="SUPFAM" id="SSF74653">
    <property type="entry name" value="TolA/TonB C-terminal domain"/>
    <property type="match status" value="1"/>
</dbReference>
<name>A0A9D7LKH4_9RHOO</name>
<dbReference type="AlphaFoldDB" id="A0A9D7LKH4"/>
<dbReference type="GO" id="GO:0016020">
    <property type="term" value="C:membrane"/>
    <property type="evidence" value="ECO:0007669"/>
    <property type="project" value="UniProtKB-SubCell"/>
</dbReference>
<evidence type="ECO:0000256" key="5">
    <source>
        <dbReference type="SAM" id="MobiDB-lite"/>
    </source>
</evidence>
<sequence length="226" mass="24150">MTPMLRRALLLSILAHLALLLPFRNTILPPEPSGRAAVQEITALLVSAPPEQLRTPPIESLAPPAESPERHATETQAKSGIKKTTPDSHSFSRSTATDDVAVTERAAVPSGAISRTVSPAAVQVDDVGLDGVRQYRMNLAREARRFKDYPRMARARGWEGVAVVVVNTVAGVAVPVVSLSHSSGFDALDQAALDLVGQAVGTAALPESLRGRQFALTLPIHYRLDE</sequence>
<dbReference type="Proteomes" id="UP000808146">
    <property type="component" value="Unassembled WGS sequence"/>
</dbReference>
<proteinExistence type="predicted"/>